<evidence type="ECO:0000259" key="2">
    <source>
        <dbReference type="Pfam" id="PF03572"/>
    </source>
</evidence>
<dbReference type="GO" id="GO:0030288">
    <property type="term" value="C:outer membrane-bounded periplasmic space"/>
    <property type="evidence" value="ECO:0007669"/>
    <property type="project" value="TreeGrafter"/>
</dbReference>
<evidence type="ECO:0000256" key="1">
    <source>
        <dbReference type="SAM" id="SignalP"/>
    </source>
</evidence>
<feature type="chain" id="PRO_5015361879" evidence="1">
    <location>
        <begin position="25"/>
        <end position="517"/>
    </location>
</feature>
<dbReference type="Gene3D" id="3.30.750.170">
    <property type="match status" value="1"/>
</dbReference>
<dbReference type="GO" id="GO:0004175">
    <property type="term" value="F:endopeptidase activity"/>
    <property type="evidence" value="ECO:0007669"/>
    <property type="project" value="TreeGrafter"/>
</dbReference>
<keyword evidence="4" id="KW-1185">Reference proteome</keyword>
<dbReference type="InterPro" id="IPR036034">
    <property type="entry name" value="PDZ_sf"/>
</dbReference>
<dbReference type="PROSITE" id="PS51257">
    <property type="entry name" value="PROKAR_LIPOPROTEIN"/>
    <property type="match status" value="1"/>
</dbReference>
<dbReference type="AlphaFoldDB" id="A0A2R3Z8P7"/>
<dbReference type="CDD" id="cd07561">
    <property type="entry name" value="Peptidase_S41_CPP_like"/>
    <property type="match status" value="1"/>
</dbReference>
<proteinExistence type="predicted"/>
<dbReference type="SUPFAM" id="SSF50156">
    <property type="entry name" value="PDZ domain-like"/>
    <property type="match status" value="1"/>
</dbReference>
<organism evidence="3 4">
    <name type="scientific">Christiangramia fulva</name>
    <dbReference type="NCBI Taxonomy" id="2126553"/>
    <lineage>
        <taxon>Bacteria</taxon>
        <taxon>Pseudomonadati</taxon>
        <taxon>Bacteroidota</taxon>
        <taxon>Flavobacteriia</taxon>
        <taxon>Flavobacteriales</taxon>
        <taxon>Flavobacteriaceae</taxon>
        <taxon>Christiangramia</taxon>
    </lineage>
</organism>
<dbReference type="PANTHER" id="PTHR32060">
    <property type="entry name" value="TAIL-SPECIFIC PROTEASE"/>
    <property type="match status" value="1"/>
</dbReference>
<evidence type="ECO:0000313" key="3">
    <source>
        <dbReference type="EMBL" id="AVR46657.1"/>
    </source>
</evidence>
<dbReference type="PANTHER" id="PTHR32060:SF30">
    <property type="entry name" value="CARBOXY-TERMINAL PROCESSING PROTEASE CTPA"/>
    <property type="match status" value="1"/>
</dbReference>
<sequence length="517" mass="58068">MNMKKTQFLLLFFLTGFLFTSCSKEDMNDNPVDPNAELSGEKPTDNIDLEIKDFEWKAMNVWYLFQDDKEVLQDDYFANQTELNTWLSTWDTPEDLFYDGLLYDYPNIDRFSWIVDDYTELENEFAGISQSSGMNFGLARLCSGCSEIAGLVRYVVPGSPADLAGIKRGMLFTEVDGQKLTVDNYRTLLYTTLSLTYGFNDLSQGTVGDVNKEIDITKTTVIENPVYIAKTFDLNGKKVGYLMYNNFVHNYDDELNDVFADFKTKGISDLILDLRYNTGGRLTSAVDLGSMINGQLKGKVFLKEKYNSYITQAFTEQFGAESLITKFDDQIYEYDNNSDFPAQPINSLNLNKLYVITSGSTYSASEVLINGLSPYMDVIKVGDTTGGKFQASITLYDTKAPNFQKNSGNLNPDHKYALQPLVSSNTNANGEAYPEGLIPDEAQYESIFTYGILGDENEPLLNTALGLISGNTSRSRLQRDTNKSYRKLPTISESNAQSPTFGKMYVDGLHPKLSLEE</sequence>
<dbReference type="SUPFAM" id="SSF52096">
    <property type="entry name" value="ClpP/crotonase"/>
    <property type="match status" value="1"/>
</dbReference>
<evidence type="ECO:0000313" key="4">
    <source>
        <dbReference type="Proteomes" id="UP000241507"/>
    </source>
</evidence>
<dbReference type="EMBL" id="CP028136">
    <property type="protein sequence ID" value="AVR46657.1"/>
    <property type="molecule type" value="Genomic_DNA"/>
</dbReference>
<feature type="signal peptide" evidence="1">
    <location>
        <begin position="1"/>
        <end position="24"/>
    </location>
</feature>
<dbReference type="Proteomes" id="UP000241507">
    <property type="component" value="Chromosome"/>
</dbReference>
<keyword evidence="1" id="KW-0732">Signal</keyword>
<dbReference type="InterPro" id="IPR005151">
    <property type="entry name" value="Tail-specific_protease"/>
</dbReference>
<gene>
    <name evidence="3" type="ORF">C7S20_16060</name>
</gene>
<dbReference type="GO" id="GO:0006508">
    <property type="term" value="P:proteolysis"/>
    <property type="evidence" value="ECO:0007669"/>
    <property type="project" value="InterPro"/>
</dbReference>
<dbReference type="KEGG" id="grs:C7S20_16060"/>
<dbReference type="GO" id="GO:0008236">
    <property type="term" value="F:serine-type peptidase activity"/>
    <property type="evidence" value="ECO:0007669"/>
    <property type="project" value="InterPro"/>
</dbReference>
<dbReference type="Gene3D" id="2.30.42.10">
    <property type="match status" value="1"/>
</dbReference>
<accession>A0A2R3Z8P7</accession>
<feature type="domain" description="Tail specific protease" evidence="2">
    <location>
        <begin position="238"/>
        <end position="390"/>
    </location>
</feature>
<protein>
    <submittedName>
        <fullName evidence="3">Peptidase S41</fullName>
    </submittedName>
</protein>
<dbReference type="GO" id="GO:0007165">
    <property type="term" value="P:signal transduction"/>
    <property type="evidence" value="ECO:0007669"/>
    <property type="project" value="TreeGrafter"/>
</dbReference>
<name>A0A2R3Z8P7_9FLAO</name>
<dbReference type="InterPro" id="IPR029045">
    <property type="entry name" value="ClpP/crotonase-like_dom_sf"/>
</dbReference>
<dbReference type="Pfam" id="PF03572">
    <property type="entry name" value="Peptidase_S41"/>
    <property type="match status" value="1"/>
</dbReference>
<reference evidence="4" key="1">
    <citation type="submission" date="2018-03" db="EMBL/GenBank/DDBJ databases">
        <title>Gramella fulva sp. nov., isolated from a dry surface of tidal flat.</title>
        <authorList>
            <person name="Hwang S.H."/>
            <person name="Hwang W.M."/>
            <person name="Kang K."/>
            <person name="Ahn T.-Y."/>
        </authorList>
    </citation>
    <scope>NUCLEOTIDE SEQUENCE [LARGE SCALE GENOMIC DNA]</scope>
    <source>
        <strain evidence="4">SH35</strain>
    </source>
</reference>
<dbReference type="Gene3D" id="3.90.226.10">
    <property type="entry name" value="2-enoyl-CoA Hydratase, Chain A, domain 1"/>
    <property type="match status" value="1"/>
</dbReference>